<accession>C8PL58</accession>
<feature type="domain" description="Ferritin/DPS" evidence="4">
    <location>
        <begin position="6"/>
        <end position="147"/>
    </location>
</feature>
<dbReference type="InterPro" id="IPR008331">
    <property type="entry name" value="Ferritin_DPS_dom"/>
</dbReference>
<dbReference type="RefSeq" id="WP_005873145.1">
    <property type="nucleotide sequence ID" value="NZ_ACYG01000031.1"/>
</dbReference>
<dbReference type="eggNOG" id="COG0783">
    <property type="taxonomic scope" value="Bacteria"/>
</dbReference>
<dbReference type="EC" id="1.16.-.-" evidence="5"/>
<dbReference type="Gene3D" id="1.20.1260.10">
    <property type="match status" value="1"/>
</dbReference>
<dbReference type="PANTHER" id="PTHR42932">
    <property type="entry name" value="GENERAL STRESS PROTEIN 20U"/>
    <property type="match status" value="1"/>
</dbReference>
<dbReference type="SUPFAM" id="SSF47240">
    <property type="entry name" value="Ferritin-like"/>
    <property type="match status" value="1"/>
</dbReference>
<evidence type="ECO:0000256" key="2">
    <source>
        <dbReference type="ARBA" id="ARBA00009497"/>
    </source>
</evidence>
<dbReference type="Proteomes" id="UP000005709">
    <property type="component" value="Unassembled WGS sequence"/>
</dbReference>
<dbReference type="PROSITE" id="PS00818">
    <property type="entry name" value="DPS_1"/>
    <property type="match status" value="1"/>
</dbReference>
<keyword evidence="5" id="KW-0560">Oxidoreductase</keyword>
<dbReference type="AlphaFoldDB" id="C8PL58"/>
<comment type="subcellular location">
    <subcellularLocation>
        <location evidence="1">Cytoplasm</location>
    </subcellularLocation>
</comment>
<evidence type="ECO:0000256" key="1">
    <source>
        <dbReference type="ARBA" id="ARBA00004496"/>
    </source>
</evidence>
<dbReference type="STRING" id="824.CGRAC_1704"/>
<dbReference type="EMBL" id="ACYG01000031">
    <property type="protein sequence ID" value="EEV16473.1"/>
    <property type="molecule type" value="Genomic_DNA"/>
</dbReference>
<dbReference type="InterPro" id="IPR002177">
    <property type="entry name" value="DPS_DNA-bd"/>
</dbReference>
<dbReference type="GO" id="GO:0016722">
    <property type="term" value="F:oxidoreductase activity, acting on metal ions"/>
    <property type="evidence" value="ECO:0007669"/>
    <property type="project" value="InterPro"/>
</dbReference>
<dbReference type="InterPro" id="IPR009078">
    <property type="entry name" value="Ferritin-like_SF"/>
</dbReference>
<protein>
    <submittedName>
        <fullName evidence="5">Ferritin-like protein</fullName>
        <ecNumber evidence="5">1.16.-.-</ecNumber>
    </submittedName>
</protein>
<comment type="caution">
    <text evidence="5">The sequence shown here is derived from an EMBL/GenBank/DDBJ whole genome shotgun (WGS) entry which is preliminary data.</text>
</comment>
<dbReference type="GO" id="GO:0005737">
    <property type="term" value="C:cytoplasm"/>
    <property type="evidence" value="ECO:0007669"/>
    <property type="project" value="UniProtKB-SubCell"/>
</dbReference>
<reference evidence="5 6" key="1">
    <citation type="submission" date="2009-07" db="EMBL/GenBank/DDBJ databases">
        <authorList>
            <person name="Madupu R."/>
            <person name="Sebastian Y."/>
            <person name="Durkin A.S."/>
            <person name="Torralba M."/>
            <person name="Methe B."/>
            <person name="Sutton G.G."/>
            <person name="Strausberg R.L."/>
            <person name="Nelson K.E."/>
        </authorList>
    </citation>
    <scope>NUCLEOTIDE SEQUENCE [LARGE SCALE GENOMIC DNA]</scope>
    <source>
        <strain evidence="5 6">RM3268</strain>
    </source>
</reference>
<sequence length="147" mass="16851">MSKTVKQLNKLQADAHAFFVAFHDYHWNVKGLQFAQVHAYTEKAYDEMGELFDDMAERALQIGGKAVTKAKDLIELSKDAPISVKDSYSVSEVLEDVKKAYEYLVKEFKKLQEVAEEEGDDTTSNIAQDHYGDYEKRLWMLSSMLSK</sequence>
<dbReference type="OrthoDB" id="9797687at2"/>
<dbReference type="CDD" id="cd01043">
    <property type="entry name" value="DPS"/>
    <property type="match status" value="1"/>
</dbReference>
<dbReference type="Pfam" id="PF00210">
    <property type="entry name" value="Ferritin"/>
    <property type="match status" value="1"/>
</dbReference>
<evidence type="ECO:0000256" key="3">
    <source>
        <dbReference type="RuleBase" id="RU003875"/>
    </source>
</evidence>
<dbReference type="PROSITE" id="PS00819">
    <property type="entry name" value="DPS_2"/>
    <property type="match status" value="1"/>
</dbReference>
<proteinExistence type="inferred from homology"/>
<evidence type="ECO:0000313" key="6">
    <source>
        <dbReference type="Proteomes" id="UP000005709"/>
    </source>
</evidence>
<keyword evidence="6" id="KW-1185">Reference proteome</keyword>
<dbReference type="PIRSF" id="PIRSF005900">
    <property type="entry name" value="Dps"/>
    <property type="match status" value="1"/>
</dbReference>
<evidence type="ECO:0000313" key="5">
    <source>
        <dbReference type="EMBL" id="EEV16473.1"/>
    </source>
</evidence>
<gene>
    <name evidence="5" type="ORF">CAMGR0001_2848</name>
</gene>
<evidence type="ECO:0000259" key="4">
    <source>
        <dbReference type="Pfam" id="PF00210"/>
    </source>
</evidence>
<dbReference type="InterPro" id="IPR012347">
    <property type="entry name" value="Ferritin-like"/>
</dbReference>
<comment type="similarity">
    <text evidence="2 3">Belongs to the Dps family.</text>
</comment>
<dbReference type="GO" id="GO:0008199">
    <property type="term" value="F:ferric iron binding"/>
    <property type="evidence" value="ECO:0007669"/>
    <property type="project" value="InterPro"/>
</dbReference>
<dbReference type="PRINTS" id="PR01346">
    <property type="entry name" value="HELNAPAPROT"/>
</dbReference>
<dbReference type="PANTHER" id="PTHR42932:SF1">
    <property type="entry name" value="GENERAL STRESS PROTEIN 20U"/>
    <property type="match status" value="1"/>
</dbReference>
<name>C8PL58_9BACT</name>
<dbReference type="InterPro" id="IPR023188">
    <property type="entry name" value="DPS_DNA-bd_CS"/>
</dbReference>
<organism evidence="5 6">
    <name type="scientific">Campylobacter gracilis RM3268</name>
    <dbReference type="NCBI Taxonomy" id="553220"/>
    <lineage>
        <taxon>Bacteria</taxon>
        <taxon>Pseudomonadati</taxon>
        <taxon>Campylobacterota</taxon>
        <taxon>Epsilonproteobacteria</taxon>
        <taxon>Campylobacterales</taxon>
        <taxon>Campylobacteraceae</taxon>
        <taxon>Campylobacter</taxon>
    </lineage>
</organism>